<comment type="similarity">
    <text evidence="2">Belongs to the MICOS complex subunit Mic60 family.</text>
</comment>
<dbReference type="GO" id="GO:0042407">
    <property type="term" value="P:cristae formation"/>
    <property type="evidence" value="ECO:0007669"/>
    <property type="project" value="TreeGrafter"/>
</dbReference>
<gene>
    <name evidence="10" type="ORF">WJX81_008382</name>
</gene>
<dbReference type="GO" id="GO:0061617">
    <property type="term" value="C:MICOS complex"/>
    <property type="evidence" value="ECO:0007669"/>
    <property type="project" value="TreeGrafter"/>
</dbReference>
<dbReference type="PANTHER" id="PTHR15415">
    <property type="entry name" value="MITOFILIN"/>
    <property type="match status" value="1"/>
</dbReference>
<keyword evidence="11" id="KW-1185">Reference proteome</keyword>
<name>A0AAW1S166_9CHLO</name>
<feature type="region of interest" description="Disordered" evidence="9">
    <location>
        <begin position="186"/>
        <end position="218"/>
    </location>
</feature>
<dbReference type="InterPro" id="IPR019133">
    <property type="entry name" value="MIC60"/>
</dbReference>
<evidence type="ECO:0008006" key="12">
    <source>
        <dbReference type="Google" id="ProtNLM"/>
    </source>
</evidence>
<evidence type="ECO:0000256" key="6">
    <source>
        <dbReference type="ARBA" id="ARBA00023128"/>
    </source>
</evidence>
<comment type="caution">
    <text evidence="10">The sequence shown here is derived from an EMBL/GenBank/DDBJ whole genome shotgun (WGS) entry which is preliminary data.</text>
</comment>
<comment type="subcellular location">
    <subcellularLocation>
        <location evidence="1">Mitochondrion inner membrane</location>
    </subcellularLocation>
</comment>
<keyword evidence="8" id="KW-0175">Coiled coil</keyword>
<keyword evidence="6" id="KW-0496">Mitochondrion</keyword>
<sequence>MVAGGSYLAAGSSADGGASNGSGASNSSGASNGSGTSNGSTAGKSPSGAKELTDGGEFSNAPLPEPAAPEAAPGSEAPVAGAGSAPAGSSASKDNGKAADGCAEGTAERAVEGATGGKEEAGALAEPRSGDFYTDEVAMELGGADGAPAADAHSEGENGLSKSAAAVVQRFEKDLLAAADAVERSFGEGQPHVQPEEAEAGSTEEATPAEAAQPTAVDTVAPPELLVGGGEEAPAVEGGVEEVLVAVPEGAAVAVIIAEPDDAALEADGMAPVDVADVAALDALEAVEPEAELPPLSEAARTLGVSQDLSPSALMLKATDNLDEIEEGAALRRKQAKADAATFQEALEEAAAMHEGEMAVLTAMAAANEQRAQAAEEETATASLRSQEVVQRLAALYQGQLEEALAAQAKQLEARSADTLAAERLQRIRAIDDVRLRVDALGHVLSSRGGERTSSHAAHKLVLGAFTLAAALDGSEPFVEPLRALAAAVPNDALVKAVLGAILDADAAAGLPTRGQLGEQWSDVAAQTHRLAKLPEGTGGLLSLAAAGLAARLKVSEAGEAAALPGGGLDAALSRAEAALHDDRLAAAADILEDAAAGTAAAPMVAEWARTARARAAADQAASLLQAHAAAVAASRA</sequence>
<evidence type="ECO:0000256" key="8">
    <source>
        <dbReference type="SAM" id="Coils"/>
    </source>
</evidence>
<feature type="region of interest" description="Disordered" evidence="9">
    <location>
        <begin position="1"/>
        <end position="129"/>
    </location>
</feature>
<dbReference type="Pfam" id="PF09731">
    <property type="entry name" value="Mitofilin"/>
    <property type="match status" value="1"/>
</dbReference>
<keyword evidence="7" id="KW-0472">Membrane</keyword>
<organism evidence="10 11">
    <name type="scientific">Elliptochloris bilobata</name>
    <dbReference type="NCBI Taxonomy" id="381761"/>
    <lineage>
        <taxon>Eukaryota</taxon>
        <taxon>Viridiplantae</taxon>
        <taxon>Chlorophyta</taxon>
        <taxon>core chlorophytes</taxon>
        <taxon>Trebouxiophyceae</taxon>
        <taxon>Trebouxiophyceae incertae sedis</taxon>
        <taxon>Elliptochloris clade</taxon>
        <taxon>Elliptochloris</taxon>
    </lineage>
</organism>
<reference evidence="10 11" key="1">
    <citation type="journal article" date="2024" name="Nat. Commun.">
        <title>Phylogenomics reveals the evolutionary origins of lichenization in chlorophyte algae.</title>
        <authorList>
            <person name="Puginier C."/>
            <person name="Libourel C."/>
            <person name="Otte J."/>
            <person name="Skaloud P."/>
            <person name="Haon M."/>
            <person name="Grisel S."/>
            <person name="Petersen M."/>
            <person name="Berrin J.G."/>
            <person name="Delaux P.M."/>
            <person name="Dal Grande F."/>
            <person name="Keller J."/>
        </authorList>
    </citation>
    <scope>NUCLEOTIDE SEQUENCE [LARGE SCALE GENOMIC DNA]</scope>
    <source>
        <strain evidence="10 11">SAG 245.80</strain>
    </source>
</reference>
<feature type="compositionally biased region" description="Low complexity" evidence="9">
    <location>
        <begin position="200"/>
        <end position="216"/>
    </location>
</feature>
<proteinExistence type="inferred from homology"/>
<feature type="compositionally biased region" description="Low complexity" evidence="9">
    <location>
        <begin position="68"/>
        <end position="92"/>
    </location>
</feature>
<evidence type="ECO:0000256" key="2">
    <source>
        <dbReference type="ARBA" id="ARBA00010877"/>
    </source>
</evidence>
<evidence type="ECO:0000256" key="5">
    <source>
        <dbReference type="ARBA" id="ARBA00022989"/>
    </source>
</evidence>
<evidence type="ECO:0000256" key="4">
    <source>
        <dbReference type="ARBA" id="ARBA00022792"/>
    </source>
</evidence>
<protein>
    <recommendedName>
        <fullName evidence="12">MICOS complex subunit MIC60</fullName>
    </recommendedName>
</protein>
<evidence type="ECO:0000256" key="1">
    <source>
        <dbReference type="ARBA" id="ARBA00004273"/>
    </source>
</evidence>
<dbReference type="Proteomes" id="UP001445335">
    <property type="component" value="Unassembled WGS sequence"/>
</dbReference>
<feature type="compositionally biased region" description="Basic and acidic residues" evidence="9">
    <location>
        <begin position="106"/>
        <end position="121"/>
    </location>
</feature>
<keyword evidence="4" id="KW-0999">Mitochondrion inner membrane</keyword>
<evidence type="ECO:0000256" key="7">
    <source>
        <dbReference type="ARBA" id="ARBA00023136"/>
    </source>
</evidence>
<dbReference type="AlphaFoldDB" id="A0AAW1S166"/>
<keyword evidence="3" id="KW-0812">Transmembrane</keyword>
<dbReference type="EMBL" id="JALJOU010000015">
    <property type="protein sequence ID" value="KAK9839716.1"/>
    <property type="molecule type" value="Genomic_DNA"/>
</dbReference>
<keyword evidence="5" id="KW-1133">Transmembrane helix</keyword>
<feature type="coiled-coil region" evidence="8">
    <location>
        <begin position="333"/>
        <end position="378"/>
    </location>
</feature>
<evidence type="ECO:0000313" key="10">
    <source>
        <dbReference type="EMBL" id="KAK9839716.1"/>
    </source>
</evidence>
<evidence type="ECO:0000256" key="9">
    <source>
        <dbReference type="SAM" id="MobiDB-lite"/>
    </source>
</evidence>
<feature type="compositionally biased region" description="Low complexity" evidence="9">
    <location>
        <begin position="1"/>
        <end position="43"/>
    </location>
</feature>
<dbReference type="PANTHER" id="PTHR15415:SF7">
    <property type="entry name" value="MICOS COMPLEX SUBUNIT MIC60"/>
    <property type="match status" value="1"/>
</dbReference>
<evidence type="ECO:0000256" key="3">
    <source>
        <dbReference type="ARBA" id="ARBA00022692"/>
    </source>
</evidence>
<evidence type="ECO:0000313" key="11">
    <source>
        <dbReference type="Proteomes" id="UP001445335"/>
    </source>
</evidence>
<accession>A0AAW1S166</accession>